<keyword evidence="2" id="KW-1185">Reference proteome</keyword>
<dbReference type="Proteomes" id="UP001148662">
    <property type="component" value="Unassembled WGS sequence"/>
</dbReference>
<proteinExistence type="predicted"/>
<sequence length="554" mass="61854">MFLNIFSVLWAFKRRHTLKRADRAAVTRSNGSVSIRRLPSAVLTAARIFAFRWHVPAVNMTLLEVLLTSLYLMAVLIWEFVNTQDLVIKQWANRAGHIAASQFPLIVGLSSKNNAIEVLTGVSHEKLNLMHRAVSRVMLLMVWIHWWARVYINAASTVSQTWRTLGVVAGVIQTVMTIISIAPIRKRFYEFFFITHVILVFVFLVTTYLHCASPGFGYYIWPCWLIWGIDRVCRWLRYIILSNFHAPNKTPAELELVNQDTIRITVRRWVPFGWRGGQHMFLAFPTLGPIESHPFTIATLPDADGKQKEMVWIVRARDGFTKRLRDHLVDKDGACRAPVFLDGPYGTPPDITPFDTCVFIAGGSGVTYTMPRMREVIDFAAAGKACATRIVWIWAVRHYSHISWLDTELRKAVSLVPTGVELSVLIYVTTGASSGGSSTQTLHNHAGHAAHDSDPEKEAECDEKSSVEVVDSPTTMIDPSLNIKDVTVVSGRPDLRKLLEDAVTTSTGPVSVDVSGPTPLVTSVRSILSSSFASPMAVLRGTPTVQLNVENFTM</sequence>
<dbReference type="EMBL" id="JANHOG010001239">
    <property type="protein sequence ID" value="KAJ3540668.1"/>
    <property type="molecule type" value="Genomic_DNA"/>
</dbReference>
<protein>
    <submittedName>
        <fullName evidence="1">Uncharacterized protein</fullName>
    </submittedName>
</protein>
<evidence type="ECO:0000313" key="1">
    <source>
        <dbReference type="EMBL" id="KAJ3540668.1"/>
    </source>
</evidence>
<name>A0ACC1SJ26_9APHY</name>
<evidence type="ECO:0000313" key="2">
    <source>
        <dbReference type="Proteomes" id="UP001148662"/>
    </source>
</evidence>
<comment type="caution">
    <text evidence="1">The sequence shown here is derived from an EMBL/GenBank/DDBJ whole genome shotgun (WGS) entry which is preliminary data.</text>
</comment>
<gene>
    <name evidence="1" type="ORF">NM688_g6196</name>
</gene>
<accession>A0ACC1SJ26</accession>
<organism evidence="1 2">
    <name type="scientific">Phlebia brevispora</name>
    <dbReference type="NCBI Taxonomy" id="194682"/>
    <lineage>
        <taxon>Eukaryota</taxon>
        <taxon>Fungi</taxon>
        <taxon>Dikarya</taxon>
        <taxon>Basidiomycota</taxon>
        <taxon>Agaricomycotina</taxon>
        <taxon>Agaricomycetes</taxon>
        <taxon>Polyporales</taxon>
        <taxon>Meruliaceae</taxon>
        <taxon>Phlebia</taxon>
    </lineage>
</organism>
<reference evidence="1" key="1">
    <citation type="submission" date="2022-07" db="EMBL/GenBank/DDBJ databases">
        <title>Genome Sequence of Phlebia brevispora.</title>
        <authorList>
            <person name="Buettner E."/>
        </authorList>
    </citation>
    <scope>NUCLEOTIDE SEQUENCE</scope>
    <source>
        <strain evidence="1">MPL23</strain>
    </source>
</reference>